<dbReference type="Pfam" id="PF01799">
    <property type="entry name" value="Fer2_2"/>
    <property type="match status" value="1"/>
</dbReference>
<accession>A0A537LHH7</accession>
<dbReference type="SUPFAM" id="SSF54292">
    <property type="entry name" value="2Fe-2S ferredoxin-like"/>
    <property type="match status" value="1"/>
</dbReference>
<keyword evidence="1" id="KW-0001">2Fe-2S</keyword>
<dbReference type="Gene3D" id="1.10.150.120">
    <property type="entry name" value="[2Fe-2S]-binding domain"/>
    <property type="match status" value="1"/>
</dbReference>
<gene>
    <name evidence="6" type="ORF">E6H02_11480</name>
</gene>
<dbReference type="AlphaFoldDB" id="A0A537LHH7"/>
<feature type="non-terminal residue" evidence="6">
    <location>
        <position position="157"/>
    </location>
</feature>
<dbReference type="SUPFAM" id="SSF47741">
    <property type="entry name" value="CO dehydrogenase ISP C-domain like"/>
    <property type="match status" value="1"/>
</dbReference>
<proteinExistence type="predicted"/>
<dbReference type="InterPro" id="IPR051452">
    <property type="entry name" value="Diverse_Oxidoreductases"/>
</dbReference>
<evidence type="ECO:0000259" key="5">
    <source>
        <dbReference type="PROSITE" id="PS51085"/>
    </source>
</evidence>
<dbReference type="InterPro" id="IPR002888">
    <property type="entry name" value="2Fe-2S-bd"/>
</dbReference>
<evidence type="ECO:0000313" key="6">
    <source>
        <dbReference type="EMBL" id="TMJ07412.1"/>
    </source>
</evidence>
<dbReference type="InterPro" id="IPR001041">
    <property type="entry name" value="2Fe-2S_ferredoxin-type"/>
</dbReference>
<keyword evidence="4" id="KW-0411">Iron-sulfur</keyword>
<evidence type="ECO:0000256" key="1">
    <source>
        <dbReference type="ARBA" id="ARBA00022714"/>
    </source>
</evidence>
<dbReference type="Gene3D" id="3.10.20.30">
    <property type="match status" value="1"/>
</dbReference>
<dbReference type="PANTHER" id="PTHR44379:SF8">
    <property type="entry name" value="XANTHINE DEHYDROGENASE IRON-SULFUR-BINDING SUBUNIT XDHC-RELATED"/>
    <property type="match status" value="1"/>
</dbReference>
<dbReference type="GO" id="GO:0046872">
    <property type="term" value="F:metal ion binding"/>
    <property type="evidence" value="ECO:0007669"/>
    <property type="project" value="UniProtKB-KW"/>
</dbReference>
<organism evidence="6 7">
    <name type="scientific">Candidatus Segetimicrobium genomatis</name>
    <dbReference type="NCBI Taxonomy" id="2569760"/>
    <lineage>
        <taxon>Bacteria</taxon>
        <taxon>Bacillati</taxon>
        <taxon>Candidatus Sysuimicrobiota</taxon>
        <taxon>Candidatus Sysuimicrobiia</taxon>
        <taxon>Candidatus Sysuimicrobiales</taxon>
        <taxon>Candidatus Segetimicrobiaceae</taxon>
        <taxon>Candidatus Segetimicrobium</taxon>
    </lineage>
</organism>
<comment type="caution">
    <text evidence="6">The sequence shown here is derived from an EMBL/GenBank/DDBJ whole genome shotgun (WGS) entry which is preliminary data.</text>
</comment>
<dbReference type="Pfam" id="PF00111">
    <property type="entry name" value="Fer2"/>
    <property type="match status" value="1"/>
</dbReference>
<dbReference type="InterPro" id="IPR036010">
    <property type="entry name" value="2Fe-2S_ferredoxin-like_sf"/>
</dbReference>
<dbReference type="Proteomes" id="UP000320393">
    <property type="component" value="Unassembled WGS sequence"/>
</dbReference>
<dbReference type="InterPro" id="IPR036884">
    <property type="entry name" value="2Fe-2S-bd_dom_sf"/>
</dbReference>
<protein>
    <submittedName>
        <fullName evidence="6">(2Fe-2S)-binding protein</fullName>
    </submittedName>
</protein>
<dbReference type="GO" id="GO:0051537">
    <property type="term" value="F:2 iron, 2 sulfur cluster binding"/>
    <property type="evidence" value="ECO:0007669"/>
    <property type="project" value="UniProtKB-KW"/>
</dbReference>
<dbReference type="InterPro" id="IPR012675">
    <property type="entry name" value="Beta-grasp_dom_sf"/>
</dbReference>
<evidence type="ECO:0000313" key="7">
    <source>
        <dbReference type="Proteomes" id="UP000320393"/>
    </source>
</evidence>
<sequence>MAPPRPVMEVALTVNGGPHVLSIEPCALLIDTLRDQLGLTGTKRSCDVQVCGTCTVLVDGLPVSSCCTLVADVDSRDVLTIEGFAELPEFERFERAFVDHAALQCGFCTGGMLLTTKFFLDAGLLGTNEEIRRGLSGNLCRCTGYHGIVEAVAELAG</sequence>
<dbReference type="EMBL" id="VBAM01000485">
    <property type="protein sequence ID" value="TMJ07412.1"/>
    <property type="molecule type" value="Genomic_DNA"/>
</dbReference>
<dbReference type="PANTHER" id="PTHR44379">
    <property type="entry name" value="OXIDOREDUCTASE WITH IRON-SULFUR SUBUNIT"/>
    <property type="match status" value="1"/>
</dbReference>
<dbReference type="PROSITE" id="PS51085">
    <property type="entry name" value="2FE2S_FER_2"/>
    <property type="match status" value="1"/>
</dbReference>
<keyword evidence="3" id="KW-0408">Iron</keyword>
<feature type="domain" description="2Fe-2S ferredoxin-type" evidence="5">
    <location>
        <begin position="8"/>
        <end position="84"/>
    </location>
</feature>
<reference evidence="6 7" key="1">
    <citation type="journal article" date="2019" name="Nat. Microbiol.">
        <title>Mediterranean grassland soil C-N compound turnover is dependent on rainfall and depth, and is mediated by genomically divergent microorganisms.</title>
        <authorList>
            <person name="Diamond S."/>
            <person name="Andeer P.F."/>
            <person name="Li Z."/>
            <person name="Crits-Christoph A."/>
            <person name="Burstein D."/>
            <person name="Anantharaman K."/>
            <person name="Lane K.R."/>
            <person name="Thomas B.C."/>
            <person name="Pan C."/>
            <person name="Northen T.R."/>
            <person name="Banfield J.F."/>
        </authorList>
    </citation>
    <scope>NUCLEOTIDE SEQUENCE [LARGE SCALE GENOMIC DNA]</scope>
    <source>
        <strain evidence="6">NP_5</strain>
    </source>
</reference>
<evidence type="ECO:0000256" key="3">
    <source>
        <dbReference type="ARBA" id="ARBA00023004"/>
    </source>
</evidence>
<dbReference type="GO" id="GO:0016491">
    <property type="term" value="F:oxidoreductase activity"/>
    <property type="evidence" value="ECO:0007669"/>
    <property type="project" value="InterPro"/>
</dbReference>
<evidence type="ECO:0000256" key="2">
    <source>
        <dbReference type="ARBA" id="ARBA00022723"/>
    </source>
</evidence>
<name>A0A537LHH7_9BACT</name>
<keyword evidence="2" id="KW-0479">Metal-binding</keyword>
<evidence type="ECO:0000256" key="4">
    <source>
        <dbReference type="ARBA" id="ARBA00023014"/>
    </source>
</evidence>